<organism evidence="1 2">
    <name type="scientific">Candidatus Spechtbacteria bacterium RIFCSPLOWO2_12_FULL_38_22</name>
    <dbReference type="NCBI Taxonomy" id="1802165"/>
    <lineage>
        <taxon>Bacteria</taxon>
        <taxon>Candidatus Spechtiibacteriota</taxon>
    </lineage>
</organism>
<name>A0A1G2HIP2_9BACT</name>
<dbReference type="EMBL" id="MHOK01000005">
    <property type="protein sequence ID" value="OGZ62269.1"/>
    <property type="molecule type" value="Genomic_DNA"/>
</dbReference>
<dbReference type="Pfam" id="PF01809">
    <property type="entry name" value="YidD"/>
    <property type="match status" value="1"/>
</dbReference>
<dbReference type="InterPro" id="IPR002696">
    <property type="entry name" value="Membr_insert_effic_factor_YidD"/>
</dbReference>
<dbReference type="STRING" id="1802165.A3F94_02895"/>
<comment type="caution">
    <text evidence="1">The sequence shown here is derived from an EMBL/GenBank/DDBJ whole genome shotgun (WGS) entry which is preliminary data.</text>
</comment>
<evidence type="ECO:0000313" key="1">
    <source>
        <dbReference type="EMBL" id="OGZ62269.1"/>
    </source>
</evidence>
<sequence>MTNSWAKRTPSFLFLGLITVYQWTLSPDHGVVSFFTVGQCKFRPTCSQYTKIAIKERGALHGLKAGFAQLKKCH</sequence>
<evidence type="ECO:0008006" key="3">
    <source>
        <dbReference type="Google" id="ProtNLM"/>
    </source>
</evidence>
<protein>
    <recommendedName>
        <fullName evidence="3">Membrane protein insertion efficiency factor YidD</fullName>
    </recommendedName>
</protein>
<reference evidence="1 2" key="1">
    <citation type="journal article" date="2016" name="Nat. Commun.">
        <title>Thousands of microbial genomes shed light on interconnected biogeochemical processes in an aquifer system.</title>
        <authorList>
            <person name="Anantharaman K."/>
            <person name="Brown C.T."/>
            <person name="Hug L.A."/>
            <person name="Sharon I."/>
            <person name="Castelle C.J."/>
            <person name="Probst A.J."/>
            <person name="Thomas B.C."/>
            <person name="Singh A."/>
            <person name="Wilkins M.J."/>
            <person name="Karaoz U."/>
            <person name="Brodie E.L."/>
            <person name="Williams K.H."/>
            <person name="Hubbard S.S."/>
            <person name="Banfield J.F."/>
        </authorList>
    </citation>
    <scope>NUCLEOTIDE SEQUENCE [LARGE SCALE GENOMIC DNA]</scope>
</reference>
<gene>
    <name evidence="1" type="ORF">A3F94_02895</name>
</gene>
<dbReference type="SMART" id="SM01234">
    <property type="entry name" value="Haemolytic"/>
    <property type="match status" value="1"/>
</dbReference>
<dbReference type="NCBIfam" id="TIGR00278">
    <property type="entry name" value="membrane protein insertion efficiency factor YidD"/>
    <property type="match status" value="1"/>
</dbReference>
<dbReference type="Proteomes" id="UP000176770">
    <property type="component" value="Unassembled WGS sequence"/>
</dbReference>
<accession>A0A1G2HIP2</accession>
<dbReference type="AlphaFoldDB" id="A0A1G2HIP2"/>
<proteinExistence type="predicted"/>
<evidence type="ECO:0000313" key="2">
    <source>
        <dbReference type="Proteomes" id="UP000176770"/>
    </source>
</evidence>